<sequence length="113" mass="13338">MYLSNAGCTLLVPLPRQHPRQNLGGHHFLFVGQIFPIMQNYLTYRQIDACVNIDNNILKTCLINIIIHTQNDYISMIRDTKWRSVCLICHFLFIKYIHLFVFRAFIVEIIQVD</sequence>
<dbReference type="EMBL" id="LR824030">
    <property type="protein sequence ID" value="CAD0206303.1"/>
    <property type="molecule type" value="Genomic_DNA"/>
</dbReference>
<proteinExistence type="predicted"/>
<keyword evidence="1" id="KW-1133">Transmembrane helix</keyword>
<organism evidence="2 3">
    <name type="scientific">Chrysodeixis includens</name>
    <name type="common">Soybean looper</name>
    <name type="synonym">Pseudoplusia includens</name>
    <dbReference type="NCBI Taxonomy" id="689277"/>
    <lineage>
        <taxon>Eukaryota</taxon>
        <taxon>Metazoa</taxon>
        <taxon>Ecdysozoa</taxon>
        <taxon>Arthropoda</taxon>
        <taxon>Hexapoda</taxon>
        <taxon>Insecta</taxon>
        <taxon>Pterygota</taxon>
        <taxon>Neoptera</taxon>
        <taxon>Endopterygota</taxon>
        <taxon>Lepidoptera</taxon>
        <taxon>Glossata</taxon>
        <taxon>Ditrysia</taxon>
        <taxon>Noctuoidea</taxon>
        <taxon>Noctuidae</taxon>
        <taxon>Plusiinae</taxon>
        <taxon>Chrysodeixis</taxon>
    </lineage>
</organism>
<keyword evidence="3" id="KW-1185">Reference proteome</keyword>
<name>A0A9N8L0L9_CHRIL</name>
<dbReference type="AlphaFoldDB" id="A0A9N8L0L9"/>
<gene>
    <name evidence="2" type="ORF">CINC_LOCUS8597</name>
</gene>
<keyword evidence="1" id="KW-0472">Membrane</keyword>
<feature type="transmembrane region" description="Helical" evidence="1">
    <location>
        <begin position="85"/>
        <end position="106"/>
    </location>
</feature>
<dbReference type="Proteomes" id="UP001154114">
    <property type="component" value="Chromosome 27"/>
</dbReference>
<accession>A0A9N8L0L9</accession>
<reference evidence="2" key="1">
    <citation type="submission" date="2021-12" db="EMBL/GenBank/DDBJ databases">
        <authorList>
            <person name="King R."/>
        </authorList>
    </citation>
    <scope>NUCLEOTIDE SEQUENCE</scope>
</reference>
<evidence type="ECO:0000256" key="1">
    <source>
        <dbReference type="SAM" id="Phobius"/>
    </source>
</evidence>
<evidence type="ECO:0000313" key="2">
    <source>
        <dbReference type="EMBL" id="CAD0206303.1"/>
    </source>
</evidence>
<keyword evidence="1" id="KW-0812">Transmembrane</keyword>
<protein>
    <submittedName>
        <fullName evidence="2">Uncharacterized protein</fullName>
    </submittedName>
</protein>
<evidence type="ECO:0000313" key="3">
    <source>
        <dbReference type="Proteomes" id="UP001154114"/>
    </source>
</evidence>